<dbReference type="AlphaFoldDB" id="A0A6C0BJ33"/>
<feature type="transmembrane region" description="Helical" evidence="1">
    <location>
        <begin position="7"/>
        <end position="26"/>
    </location>
</feature>
<name>A0A6C0BJ33_9ZZZZ</name>
<keyword evidence="1" id="KW-0472">Membrane</keyword>
<dbReference type="InterPro" id="IPR043912">
    <property type="entry name" value="DUF5765"/>
</dbReference>
<organism evidence="2">
    <name type="scientific">viral metagenome</name>
    <dbReference type="NCBI Taxonomy" id="1070528"/>
    <lineage>
        <taxon>unclassified sequences</taxon>
        <taxon>metagenomes</taxon>
        <taxon>organismal metagenomes</taxon>
    </lineage>
</organism>
<keyword evidence="1" id="KW-0812">Transmembrane</keyword>
<sequence>MCFSQSMSLAIGLGGILLGVYFYLFVNKYAGIGVGYFALMEIIQFLQYSVIDKCDDPWNKFLTNLGYLHICFQPLFWNIWLFAFVKKPFFIFAYMSIAAGFLLLSRIFSVKDDELCDGKNEPLCGKKTCSFTGERHVAWNVRLRAAGKDYYTPSIALHFFMLFIPTLVTFQPKPILAMLLVGPWLGFMLTGNIHEQPAIWCYTAVAQFFVSTTLLI</sequence>
<accession>A0A6C0BJ33</accession>
<proteinExistence type="predicted"/>
<dbReference type="Pfam" id="PF19069">
    <property type="entry name" value="DUF5765"/>
    <property type="match status" value="1"/>
</dbReference>
<feature type="transmembrane region" description="Helical" evidence="1">
    <location>
        <begin position="62"/>
        <end position="83"/>
    </location>
</feature>
<protein>
    <submittedName>
        <fullName evidence="2">Uncharacterized protein</fullName>
    </submittedName>
</protein>
<feature type="transmembrane region" description="Helical" evidence="1">
    <location>
        <begin position="32"/>
        <end position="50"/>
    </location>
</feature>
<keyword evidence="1" id="KW-1133">Transmembrane helix</keyword>
<feature type="transmembrane region" description="Helical" evidence="1">
    <location>
        <begin position="174"/>
        <end position="191"/>
    </location>
</feature>
<reference evidence="2" key="1">
    <citation type="journal article" date="2020" name="Nature">
        <title>Giant virus diversity and host interactions through global metagenomics.</title>
        <authorList>
            <person name="Schulz F."/>
            <person name="Roux S."/>
            <person name="Paez-Espino D."/>
            <person name="Jungbluth S."/>
            <person name="Walsh D.A."/>
            <person name="Denef V.J."/>
            <person name="McMahon K.D."/>
            <person name="Konstantinidis K.T."/>
            <person name="Eloe-Fadrosh E.A."/>
            <person name="Kyrpides N.C."/>
            <person name="Woyke T."/>
        </authorList>
    </citation>
    <scope>NUCLEOTIDE SEQUENCE</scope>
    <source>
        <strain evidence="2">GVMAG-M-3300013006-15</strain>
    </source>
</reference>
<feature type="transmembrane region" description="Helical" evidence="1">
    <location>
        <begin position="150"/>
        <end position="168"/>
    </location>
</feature>
<evidence type="ECO:0000256" key="1">
    <source>
        <dbReference type="SAM" id="Phobius"/>
    </source>
</evidence>
<dbReference type="EMBL" id="MN739162">
    <property type="protein sequence ID" value="QHS91569.1"/>
    <property type="molecule type" value="Genomic_DNA"/>
</dbReference>
<evidence type="ECO:0000313" key="2">
    <source>
        <dbReference type="EMBL" id="QHS91569.1"/>
    </source>
</evidence>
<feature type="transmembrane region" description="Helical" evidence="1">
    <location>
        <begin position="89"/>
        <end position="109"/>
    </location>
</feature>